<feature type="region of interest" description="Disordered" evidence="1">
    <location>
        <begin position="219"/>
        <end position="243"/>
    </location>
</feature>
<keyword evidence="3" id="KW-1185">Reference proteome</keyword>
<protein>
    <submittedName>
        <fullName evidence="2">Uncharacterized protein</fullName>
    </submittedName>
</protein>
<gene>
    <name evidence="2" type="ORF">CPB84DRAFT_1752416</name>
</gene>
<dbReference type="Proteomes" id="UP000724874">
    <property type="component" value="Unassembled WGS sequence"/>
</dbReference>
<feature type="region of interest" description="Disordered" evidence="1">
    <location>
        <begin position="17"/>
        <end position="41"/>
    </location>
</feature>
<evidence type="ECO:0000313" key="2">
    <source>
        <dbReference type="EMBL" id="KAF8876435.1"/>
    </source>
</evidence>
<dbReference type="AlphaFoldDB" id="A0A9P5TFZ9"/>
<accession>A0A9P5TFZ9</accession>
<proteinExistence type="predicted"/>
<evidence type="ECO:0000256" key="1">
    <source>
        <dbReference type="SAM" id="MobiDB-lite"/>
    </source>
</evidence>
<reference evidence="2" key="1">
    <citation type="submission" date="2020-11" db="EMBL/GenBank/DDBJ databases">
        <authorList>
            <consortium name="DOE Joint Genome Institute"/>
            <person name="Ahrendt S."/>
            <person name="Riley R."/>
            <person name="Andreopoulos W."/>
            <person name="LaButti K."/>
            <person name="Pangilinan J."/>
            <person name="Ruiz-duenas F.J."/>
            <person name="Barrasa J.M."/>
            <person name="Sanchez-Garcia M."/>
            <person name="Camarero S."/>
            <person name="Miyauchi S."/>
            <person name="Serrano A."/>
            <person name="Linde D."/>
            <person name="Babiker R."/>
            <person name="Drula E."/>
            <person name="Ayuso-Fernandez I."/>
            <person name="Pacheco R."/>
            <person name="Padilla G."/>
            <person name="Ferreira P."/>
            <person name="Barriuso J."/>
            <person name="Kellner H."/>
            <person name="Castanera R."/>
            <person name="Alfaro M."/>
            <person name="Ramirez L."/>
            <person name="Pisabarro A.G."/>
            <person name="Kuo A."/>
            <person name="Tritt A."/>
            <person name="Lipzen A."/>
            <person name="He G."/>
            <person name="Yan M."/>
            <person name="Ng V."/>
            <person name="Cullen D."/>
            <person name="Martin F."/>
            <person name="Rosso M.-N."/>
            <person name="Henrissat B."/>
            <person name="Hibbett D."/>
            <person name="Martinez A.T."/>
            <person name="Grigoriev I.V."/>
        </authorList>
    </citation>
    <scope>NUCLEOTIDE SEQUENCE</scope>
    <source>
        <strain evidence="2">AH 44721</strain>
    </source>
</reference>
<name>A0A9P5TFZ9_GYMJU</name>
<dbReference type="EMBL" id="JADNYJ010000182">
    <property type="protein sequence ID" value="KAF8876435.1"/>
    <property type="molecule type" value="Genomic_DNA"/>
</dbReference>
<evidence type="ECO:0000313" key="3">
    <source>
        <dbReference type="Proteomes" id="UP000724874"/>
    </source>
</evidence>
<sequence>MPLGSGVLQNRNVYLNSHPKVHPNAHTHAPGQKHQHHHQHQRHSILILDFTPTSKLQFQRQLKQQLTPQSNFHRGGPSSLGCTGPSSHAGAAWGGGAGDVDAPESGFLEGVGEDVCGTINEEHDAEEEEEWAIDCDLVDPGSVTSSDECLLSTSNGVYARIRSRSTSTPISTTMLRNRQPQGPKCGRYYWEDGDDNDIRLSFGGLRLVLPLLKKMRDSGSQWDLSWDPSCSGEEEEEEDKDGGYVCPPRLGQLDMDSLRLSCVMKTRSGGGGGVLVVHGRVTELEFGFGAEEMEFDGCCWMSMAR</sequence>
<feature type="region of interest" description="Disordered" evidence="1">
    <location>
        <begin position="65"/>
        <end position="87"/>
    </location>
</feature>
<organism evidence="2 3">
    <name type="scientific">Gymnopilus junonius</name>
    <name type="common">Spectacular rustgill mushroom</name>
    <name type="synonym">Gymnopilus spectabilis subsp. junonius</name>
    <dbReference type="NCBI Taxonomy" id="109634"/>
    <lineage>
        <taxon>Eukaryota</taxon>
        <taxon>Fungi</taxon>
        <taxon>Dikarya</taxon>
        <taxon>Basidiomycota</taxon>
        <taxon>Agaricomycotina</taxon>
        <taxon>Agaricomycetes</taxon>
        <taxon>Agaricomycetidae</taxon>
        <taxon>Agaricales</taxon>
        <taxon>Agaricineae</taxon>
        <taxon>Hymenogastraceae</taxon>
        <taxon>Gymnopilus</taxon>
    </lineage>
</organism>
<comment type="caution">
    <text evidence="2">The sequence shown here is derived from an EMBL/GenBank/DDBJ whole genome shotgun (WGS) entry which is preliminary data.</text>
</comment>
<feature type="compositionally biased region" description="Basic residues" evidence="1">
    <location>
        <begin position="19"/>
        <end position="41"/>
    </location>
</feature>